<organism evidence="2 3">
    <name type="scientific">Nocardia gamkensis</name>
    <dbReference type="NCBI Taxonomy" id="352869"/>
    <lineage>
        <taxon>Bacteria</taxon>
        <taxon>Bacillati</taxon>
        <taxon>Actinomycetota</taxon>
        <taxon>Actinomycetes</taxon>
        <taxon>Mycobacteriales</taxon>
        <taxon>Nocardiaceae</taxon>
        <taxon>Nocardia</taxon>
    </lineage>
</organism>
<evidence type="ECO:0000259" key="1">
    <source>
        <dbReference type="Pfam" id="PF00107"/>
    </source>
</evidence>
<dbReference type="PANTHER" id="PTHR43677">
    <property type="entry name" value="SHORT-CHAIN DEHYDROGENASE/REDUCTASE"/>
    <property type="match status" value="1"/>
</dbReference>
<dbReference type="InterPro" id="IPR036291">
    <property type="entry name" value="NAD(P)-bd_dom_sf"/>
</dbReference>
<dbReference type="Pfam" id="PF00107">
    <property type="entry name" value="ADH_zinc_N"/>
    <property type="match status" value="1"/>
</dbReference>
<dbReference type="SUPFAM" id="SSF51735">
    <property type="entry name" value="NAD(P)-binding Rossmann-fold domains"/>
    <property type="match status" value="1"/>
</dbReference>
<dbReference type="EMBL" id="JAAXOS010000003">
    <property type="protein sequence ID" value="NKY26003.1"/>
    <property type="molecule type" value="Genomic_DNA"/>
</dbReference>
<gene>
    <name evidence="2" type="ORF">HGB38_07185</name>
</gene>
<dbReference type="InterPro" id="IPR051397">
    <property type="entry name" value="Zn-ADH-like_protein"/>
</dbReference>
<feature type="domain" description="Alcohol dehydrogenase-like C-terminal" evidence="1">
    <location>
        <begin position="146"/>
        <end position="202"/>
    </location>
</feature>
<dbReference type="Proteomes" id="UP000540698">
    <property type="component" value="Unassembled WGS sequence"/>
</dbReference>
<protein>
    <submittedName>
        <fullName evidence="2">Zinc-binding alcohol dehydrogenase family protein</fullName>
    </submittedName>
</protein>
<dbReference type="AlphaFoldDB" id="A0A7X6R267"/>
<dbReference type="Gene3D" id="3.90.180.10">
    <property type="entry name" value="Medium-chain alcohol dehydrogenases, catalytic domain"/>
    <property type="match status" value="2"/>
</dbReference>
<evidence type="ECO:0000313" key="3">
    <source>
        <dbReference type="Proteomes" id="UP000540698"/>
    </source>
</evidence>
<dbReference type="SUPFAM" id="SSF50129">
    <property type="entry name" value="GroES-like"/>
    <property type="match status" value="1"/>
</dbReference>
<accession>A0A7X6R267</accession>
<dbReference type="PANTHER" id="PTHR43677:SF11">
    <property type="entry name" value="ZINC-CONTAINING ALCOHOL DEHYDROGENASE"/>
    <property type="match status" value="1"/>
</dbReference>
<dbReference type="GO" id="GO:0016491">
    <property type="term" value="F:oxidoreductase activity"/>
    <property type="evidence" value="ECO:0007669"/>
    <property type="project" value="TreeGrafter"/>
</dbReference>
<sequence length="308" mass="32987">MHAAVVTSFDAPPRYSEYPAPIAEGENEMVVDVLAAGLHHLVRARANGTHYSSTDRLPFVPGVDGVVRDRHGNLRYAVLDDSDLGMFAEQTVIDPRRSVVLPGDVDPVHIAAAMNPAMSSWVALRRRIAFQKGQRVLVLGATGSAGRMAVQIAKQFGAAYVIAAGRNASRLAALHDLGADETVTFEQTDRAADVDVVLDYVWGEPSARAMTAMISARRDRSAPLDWIQIGSVAGQTSPLHSALLRASRLQICGSGIGSVSSRDILAELPELAVAVHTGAIDVQARPLPLAQITETWSAETEDRIVYVP</sequence>
<dbReference type="Gene3D" id="3.40.50.720">
    <property type="entry name" value="NAD(P)-binding Rossmann-like Domain"/>
    <property type="match status" value="1"/>
</dbReference>
<evidence type="ECO:0000313" key="2">
    <source>
        <dbReference type="EMBL" id="NKY26003.1"/>
    </source>
</evidence>
<dbReference type="RefSeq" id="WP_062974346.1">
    <property type="nucleotide sequence ID" value="NZ_JAAXOS010000003.1"/>
</dbReference>
<reference evidence="2 3" key="1">
    <citation type="submission" date="2020-04" db="EMBL/GenBank/DDBJ databases">
        <title>MicrobeNet Type strains.</title>
        <authorList>
            <person name="Nicholson A.C."/>
        </authorList>
    </citation>
    <scope>NUCLEOTIDE SEQUENCE [LARGE SCALE GENOMIC DNA]</scope>
    <source>
        <strain evidence="2 3">DSM 44956</strain>
    </source>
</reference>
<comment type="caution">
    <text evidence="2">The sequence shown here is derived from an EMBL/GenBank/DDBJ whole genome shotgun (WGS) entry which is preliminary data.</text>
</comment>
<dbReference type="InterPro" id="IPR013149">
    <property type="entry name" value="ADH-like_C"/>
</dbReference>
<name>A0A7X6R267_9NOCA</name>
<keyword evidence="3" id="KW-1185">Reference proteome</keyword>
<dbReference type="InterPro" id="IPR011032">
    <property type="entry name" value="GroES-like_sf"/>
</dbReference>
<proteinExistence type="predicted"/>